<reference evidence="1 2" key="1">
    <citation type="submission" date="2023-02" db="EMBL/GenBank/DDBJ databases">
        <title>LHISI_Scaffold_Assembly.</title>
        <authorList>
            <person name="Stuart O.P."/>
            <person name="Cleave R."/>
            <person name="Magrath M.J.L."/>
            <person name="Mikheyev A.S."/>
        </authorList>
    </citation>
    <scope>NUCLEOTIDE SEQUENCE [LARGE SCALE GENOMIC DNA]</scope>
    <source>
        <strain evidence="1">Daus_M_001</strain>
        <tissue evidence="1">Leg muscle</tissue>
    </source>
</reference>
<dbReference type="PANTHER" id="PTHR10773">
    <property type="entry name" value="DNA-DIRECTED RNA POLYMERASES I, II, AND III SUBUNIT RPABC2"/>
    <property type="match status" value="1"/>
</dbReference>
<dbReference type="Proteomes" id="UP001159363">
    <property type="component" value="Chromosome 6"/>
</dbReference>
<protein>
    <submittedName>
        <fullName evidence="1">Uncharacterized protein</fullName>
    </submittedName>
</protein>
<sequence length="364" mass="42173">MLMLMQIIRQVEVRTRVNFCLAEKGKKRLNGLGTSNIGHIRKKTIRYTWENKTTLSSAKPDQHRRKSPINKTSAEVCDGIDTFTETLQAVTSHCWRSSSTKVYIPTDFKSLENVYRLYKEDCKTKKFLSQTWRKGYNNGIHIPKKDKCAVCHAKEEGKLMGRGYSLEMFDEHIREKLSTNEPFAKDQKASGTDGFSCIIFGLQKVLNTPHGDNMLLYYSCKYSVYNLTVYKNNRRNVYYYVWGECDGNRGSNEIVSLLYMYISNVDAEKTTINLSLYCDSCPGQNKNHAVLRNYCLRFETIVNNYVHHNKLFASRPLIHAVDSVHSAIETNLKYRVAWAPSEWLTWIENYSYVALSIHSLRDKL</sequence>
<dbReference type="PANTHER" id="PTHR10773:SF19">
    <property type="match status" value="1"/>
</dbReference>
<organism evidence="1 2">
    <name type="scientific">Dryococelus australis</name>
    <dbReference type="NCBI Taxonomy" id="614101"/>
    <lineage>
        <taxon>Eukaryota</taxon>
        <taxon>Metazoa</taxon>
        <taxon>Ecdysozoa</taxon>
        <taxon>Arthropoda</taxon>
        <taxon>Hexapoda</taxon>
        <taxon>Insecta</taxon>
        <taxon>Pterygota</taxon>
        <taxon>Neoptera</taxon>
        <taxon>Polyneoptera</taxon>
        <taxon>Phasmatodea</taxon>
        <taxon>Verophasmatodea</taxon>
        <taxon>Anareolatae</taxon>
        <taxon>Phasmatidae</taxon>
        <taxon>Eurycanthinae</taxon>
        <taxon>Dryococelus</taxon>
    </lineage>
</organism>
<gene>
    <name evidence="1" type="ORF">PR048_018789</name>
</gene>
<evidence type="ECO:0000313" key="1">
    <source>
        <dbReference type="EMBL" id="KAJ8878212.1"/>
    </source>
</evidence>
<evidence type="ECO:0000313" key="2">
    <source>
        <dbReference type="Proteomes" id="UP001159363"/>
    </source>
</evidence>
<name>A0ABQ9H1S5_9NEOP</name>
<comment type="caution">
    <text evidence="1">The sequence shown here is derived from an EMBL/GenBank/DDBJ whole genome shotgun (WGS) entry which is preliminary data.</text>
</comment>
<keyword evidence="2" id="KW-1185">Reference proteome</keyword>
<accession>A0ABQ9H1S5</accession>
<proteinExistence type="predicted"/>
<dbReference type="EMBL" id="JARBHB010000007">
    <property type="protein sequence ID" value="KAJ8878212.1"/>
    <property type="molecule type" value="Genomic_DNA"/>
</dbReference>